<accession>A0A8J2KW04</accession>
<dbReference type="AlphaFoldDB" id="A0A8J2KW04"/>
<reference evidence="1" key="1">
    <citation type="submission" date="2021-06" db="EMBL/GenBank/DDBJ databases">
        <authorList>
            <person name="Hodson N. C."/>
            <person name="Mongue J. A."/>
            <person name="Jaron S. K."/>
        </authorList>
    </citation>
    <scope>NUCLEOTIDE SEQUENCE</scope>
</reference>
<protein>
    <submittedName>
        <fullName evidence="1">Uncharacterized protein</fullName>
    </submittedName>
</protein>
<organism evidence="1 2">
    <name type="scientific">Allacma fusca</name>
    <dbReference type="NCBI Taxonomy" id="39272"/>
    <lineage>
        <taxon>Eukaryota</taxon>
        <taxon>Metazoa</taxon>
        <taxon>Ecdysozoa</taxon>
        <taxon>Arthropoda</taxon>
        <taxon>Hexapoda</taxon>
        <taxon>Collembola</taxon>
        <taxon>Symphypleona</taxon>
        <taxon>Sminthuridae</taxon>
        <taxon>Allacma</taxon>
    </lineage>
</organism>
<evidence type="ECO:0000313" key="2">
    <source>
        <dbReference type="Proteomes" id="UP000708208"/>
    </source>
</evidence>
<dbReference type="Proteomes" id="UP000708208">
    <property type="component" value="Unassembled WGS sequence"/>
</dbReference>
<gene>
    <name evidence="1" type="ORF">AFUS01_LOCUS32780</name>
</gene>
<comment type="caution">
    <text evidence="1">The sequence shown here is derived from an EMBL/GenBank/DDBJ whole genome shotgun (WGS) entry which is preliminary data.</text>
</comment>
<proteinExistence type="predicted"/>
<evidence type="ECO:0000313" key="1">
    <source>
        <dbReference type="EMBL" id="CAG7822511.1"/>
    </source>
</evidence>
<sequence length="81" mass="9247">MQVAAAAQRIRKEIDMVHTNMTAGHDGNIKRYKFLNPGLTPDGVAQRAVQGVLLDQEHIYVPSWFGLIHFLLRDTIMFRNL</sequence>
<name>A0A8J2KW04_9HEXA</name>
<dbReference type="EMBL" id="CAJVCH010526569">
    <property type="protein sequence ID" value="CAG7822511.1"/>
    <property type="molecule type" value="Genomic_DNA"/>
</dbReference>
<keyword evidence="2" id="KW-1185">Reference proteome</keyword>